<organism evidence="1 2">
    <name type="scientific">Cichlidogyrus casuarinus</name>
    <dbReference type="NCBI Taxonomy" id="1844966"/>
    <lineage>
        <taxon>Eukaryota</taxon>
        <taxon>Metazoa</taxon>
        <taxon>Spiralia</taxon>
        <taxon>Lophotrochozoa</taxon>
        <taxon>Platyhelminthes</taxon>
        <taxon>Monogenea</taxon>
        <taxon>Monopisthocotylea</taxon>
        <taxon>Dactylogyridea</taxon>
        <taxon>Ancyrocephalidae</taxon>
        <taxon>Cichlidogyrus</taxon>
    </lineage>
</organism>
<gene>
    <name evidence="1" type="ORF">Ciccas_013883</name>
</gene>
<dbReference type="EMBL" id="JBJKFK010006952">
    <property type="protein sequence ID" value="KAL3307599.1"/>
    <property type="molecule type" value="Genomic_DNA"/>
</dbReference>
<proteinExistence type="predicted"/>
<sequence>MLIKEAHSDILLAETLRKNPKDKVPLLTRILRKLFSIAPLKKWNGNATNEVVKSTEKQKPGIIILDSNSKNMKKRKLLENKGTKQAKRNKLELTHSSDEEMVPLAHIINQNILLLYFQACKGEQCSLEPCFDTWSDTLQSTLVENTIRPRLLQSWMQIFDSILLDPIRNRSLNLFSKSPRLYELVINLLTLMAKRYMDQSDKSLGSIIAIFKCLSEYVELLPDNASLLK</sequence>
<comment type="caution">
    <text evidence="1">The sequence shown here is derived from an EMBL/GenBank/DDBJ whole genome shotgun (WGS) entry which is preliminary data.</text>
</comment>
<keyword evidence="2" id="KW-1185">Reference proteome</keyword>
<dbReference type="Proteomes" id="UP001626550">
    <property type="component" value="Unassembled WGS sequence"/>
</dbReference>
<reference evidence="1 2" key="1">
    <citation type="submission" date="2024-11" db="EMBL/GenBank/DDBJ databases">
        <title>Adaptive evolution of stress response genes in parasites aligns with host niche diversity.</title>
        <authorList>
            <person name="Hahn C."/>
            <person name="Resl P."/>
        </authorList>
    </citation>
    <scope>NUCLEOTIDE SEQUENCE [LARGE SCALE GENOMIC DNA]</scope>
    <source>
        <strain evidence="1">EGGRZ-B1_66</strain>
        <tissue evidence="1">Body</tissue>
    </source>
</reference>
<accession>A0ABD2PK57</accession>
<name>A0ABD2PK57_9PLAT</name>
<evidence type="ECO:0000313" key="2">
    <source>
        <dbReference type="Proteomes" id="UP001626550"/>
    </source>
</evidence>
<evidence type="ECO:0000313" key="1">
    <source>
        <dbReference type="EMBL" id="KAL3307599.1"/>
    </source>
</evidence>
<dbReference type="AlphaFoldDB" id="A0ABD2PK57"/>
<protein>
    <submittedName>
        <fullName evidence="1">Uncharacterized protein</fullName>
    </submittedName>
</protein>